<reference evidence="1" key="2">
    <citation type="journal article" date="2015" name="Fish Shellfish Immunol.">
        <title>Early steps in the European eel (Anguilla anguilla)-Vibrio vulnificus interaction in the gills: Role of the RtxA13 toxin.</title>
        <authorList>
            <person name="Callol A."/>
            <person name="Pajuelo D."/>
            <person name="Ebbesson L."/>
            <person name="Teles M."/>
            <person name="MacKenzie S."/>
            <person name="Amaro C."/>
        </authorList>
    </citation>
    <scope>NUCLEOTIDE SEQUENCE</scope>
</reference>
<dbReference type="EMBL" id="GBXM01048918">
    <property type="protein sequence ID" value="JAH59659.1"/>
    <property type="molecule type" value="Transcribed_RNA"/>
</dbReference>
<evidence type="ECO:0000313" key="1">
    <source>
        <dbReference type="EMBL" id="JAH59659.1"/>
    </source>
</evidence>
<organism evidence="1">
    <name type="scientific">Anguilla anguilla</name>
    <name type="common">European freshwater eel</name>
    <name type="synonym">Muraena anguilla</name>
    <dbReference type="NCBI Taxonomy" id="7936"/>
    <lineage>
        <taxon>Eukaryota</taxon>
        <taxon>Metazoa</taxon>
        <taxon>Chordata</taxon>
        <taxon>Craniata</taxon>
        <taxon>Vertebrata</taxon>
        <taxon>Euteleostomi</taxon>
        <taxon>Actinopterygii</taxon>
        <taxon>Neopterygii</taxon>
        <taxon>Teleostei</taxon>
        <taxon>Anguilliformes</taxon>
        <taxon>Anguillidae</taxon>
        <taxon>Anguilla</taxon>
    </lineage>
</organism>
<accession>A0A0E9U173</accession>
<proteinExistence type="predicted"/>
<protein>
    <submittedName>
        <fullName evidence="1">Uncharacterized protein</fullName>
    </submittedName>
</protein>
<sequence length="12" mass="1414">MKKKMVPYCQGT</sequence>
<name>A0A0E9U173_ANGAN</name>
<reference evidence="1" key="1">
    <citation type="submission" date="2014-11" db="EMBL/GenBank/DDBJ databases">
        <authorList>
            <person name="Amaro Gonzalez C."/>
        </authorList>
    </citation>
    <scope>NUCLEOTIDE SEQUENCE</scope>
</reference>